<sequence length="76" mass="8790">MGTLNLGFLDIPRFSLKPAPHGKQQILAWQMALPHCSLAPDRRVQMIEMPLHFEVRCYRSLMLVDIWGMTDNAVWP</sequence>
<proteinExistence type="predicted"/>
<evidence type="ECO:0000313" key="1">
    <source>
        <dbReference type="EMBL" id="KWN21523.1"/>
    </source>
</evidence>
<dbReference type="Proteomes" id="UP000068016">
    <property type="component" value="Unassembled WGS sequence"/>
</dbReference>
<dbReference type="AlphaFoldDB" id="A0A108F1W1"/>
<name>A0A108F1W1_9BURK</name>
<evidence type="ECO:0000313" key="2">
    <source>
        <dbReference type="Proteomes" id="UP000068016"/>
    </source>
</evidence>
<gene>
    <name evidence="1" type="ORF">WT83_05670</name>
</gene>
<protein>
    <submittedName>
        <fullName evidence="1">Uncharacterized protein</fullName>
    </submittedName>
</protein>
<dbReference type="EMBL" id="LPLZ01000020">
    <property type="protein sequence ID" value="KWN21523.1"/>
    <property type="molecule type" value="Genomic_DNA"/>
</dbReference>
<comment type="caution">
    <text evidence="1">The sequence shown here is derived from an EMBL/GenBank/DDBJ whole genome shotgun (WGS) entry which is preliminary data.</text>
</comment>
<organism evidence="1 2">
    <name type="scientific">Burkholderia territorii</name>
    <dbReference type="NCBI Taxonomy" id="1503055"/>
    <lineage>
        <taxon>Bacteria</taxon>
        <taxon>Pseudomonadati</taxon>
        <taxon>Pseudomonadota</taxon>
        <taxon>Betaproteobacteria</taxon>
        <taxon>Burkholderiales</taxon>
        <taxon>Burkholderiaceae</taxon>
        <taxon>Burkholderia</taxon>
        <taxon>Burkholderia cepacia complex</taxon>
    </lineage>
</organism>
<reference evidence="1 2" key="1">
    <citation type="submission" date="2015-11" db="EMBL/GenBank/DDBJ databases">
        <title>Expanding the genomic diversity of Burkholderia species for the development of highly accurate diagnostics.</title>
        <authorList>
            <person name="Sahl J."/>
            <person name="Keim P."/>
            <person name="Wagner D."/>
        </authorList>
    </citation>
    <scope>NUCLEOTIDE SEQUENCE [LARGE SCALE GENOMIC DNA]</scope>
    <source>
        <strain evidence="1 2">MSMB793WGS</strain>
    </source>
</reference>
<accession>A0A108F1W1</accession>